<proteinExistence type="predicted"/>
<evidence type="ECO:0000313" key="2">
    <source>
        <dbReference type="Proteomes" id="UP000603453"/>
    </source>
</evidence>
<evidence type="ECO:0000313" key="1">
    <source>
        <dbReference type="EMBL" id="KAG2210524.1"/>
    </source>
</evidence>
<dbReference type="AlphaFoldDB" id="A0A8H7RFL2"/>
<name>A0A8H7RFL2_9FUNG</name>
<gene>
    <name evidence="1" type="ORF">INT47_002466</name>
</gene>
<sequence length="330" mass="37864">MVSRSWYAIAVEFVKHEDPWLPLLNYASHQRTYPFRSRLVKLLGESKLSNLIFHHAVRHLVIDFASFDTIRREKSRNNVMVKRKVHHRHALTDVVQLLELCTNMERLDIICDAGFVNLLSGEHNCVSSSISAIQQQLERKGIKRLDLIGFNPIQRCPCCAGRHWDKYLTPLISCLCLDTLVLQHVLPSAQVFQTLALQTNIRKIVLHRSLITIPNTLVDKQGRTNSISRIPASLWHQITSLAIYEDMEDASTWSGRKYLHDLLDHVGPQLQEFTLQFGSKEENEASLSHLASPSSYTTTQITDPILLQLLKKCHLLQIKLVNVPEYQPIR</sequence>
<dbReference type="Proteomes" id="UP000603453">
    <property type="component" value="Unassembled WGS sequence"/>
</dbReference>
<accession>A0A8H7RFL2</accession>
<comment type="caution">
    <text evidence="1">The sequence shown here is derived from an EMBL/GenBank/DDBJ whole genome shotgun (WGS) entry which is preliminary data.</text>
</comment>
<evidence type="ECO:0008006" key="3">
    <source>
        <dbReference type="Google" id="ProtNLM"/>
    </source>
</evidence>
<protein>
    <recommendedName>
        <fullName evidence="3">F-box domain-containing protein</fullName>
    </recommendedName>
</protein>
<dbReference type="EMBL" id="JAEPRD010000011">
    <property type="protein sequence ID" value="KAG2210524.1"/>
    <property type="molecule type" value="Genomic_DNA"/>
</dbReference>
<dbReference type="OrthoDB" id="2280111at2759"/>
<reference evidence="1" key="1">
    <citation type="submission" date="2020-12" db="EMBL/GenBank/DDBJ databases">
        <title>Metabolic potential, ecology and presence of endohyphal bacteria is reflected in genomic diversity of Mucoromycotina.</title>
        <authorList>
            <person name="Muszewska A."/>
            <person name="Okrasinska A."/>
            <person name="Steczkiewicz K."/>
            <person name="Drgas O."/>
            <person name="Orlowska M."/>
            <person name="Perlinska-Lenart U."/>
            <person name="Aleksandrzak-Piekarczyk T."/>
            <person name="Szatraj K."/>
            <person name="Zielenkiewicz U."/>
            <person name="Pilsyk S."/>
            <person name="Malc E."/>
            <person name="Mieczkowski P."/>
            <person name="Kruszewska J.S."/>
            <person name="Biernat P."/>
            <person name="Pawlowska J."/>
        </authorList>
    </citation>
    <scope>NUCLEOTIDE SEQUENCE</scope>
    <source>
        <strain evidence="1">WA0000017839</strain>
    </source>
</reference>
<organism evidence="1 2">
    <name type="scientific">Mucor saturninus</name>
    <dbReference type="NCBI Taxonomy" id="64648"/>
    <lineage>
        <taxon>Eukaryota</taxon>
        <taxon>Fungi</taxon>
        <taxon>Fungi incertae sedis</taxon>
        <taxon>Mucoromycota</taxon>
        <taxon>Mucoromycotina</taxon>
        <taxon>Mucoromycetes</taxon>
        <taxon>Mucorales</taxon>
        <taxon>Mucorineae</taxon>
        <taxon>Mucoraceae</taxon>
        <taxon>Mucor</taxon>
    </lineage>
</organism>
<keyword evidence="2" id="KW-1185">Reference proteome</keyword>